<feature type="region of interest" description="Disordered" evidence="1">
    <location>
        <begin position="364"/>
        <end position="415"/>
    </location>
</feature>
<feature type="compositionally biased region" description="Gly residues" evidence="1">
    <location>
        <begin position="310"/>
        <end position="329"/>
    </location>
</feature>
<feature type="region of interest" description="Disordered" evidence="1">
    <location>
        <begin position="179"/>
        <end position="329"/>
    </location>
</feature>
<feature type="compositionally biased region" description="Low complexity" evidence="1">
    <location>
        <begin position="245"/>
        <end position="255"/>
    </location>
</feature>
<feature type="compositionally biased region" description="Gly residues" evidence="1">
    <location>
        <begin position="257"/>
        <end position="299"/>
    </location>
</feature>
<dbReference type="Gene3D" id="1.10.287.1060">
    <property type="entry name" value="ESAT-6-like"/>
    <property type="match status" value="1"/>
</dbReference>
<evidence type="ECO:0000256" key="1">
    <source>
        <dbReference type="SAM" id="MobiDB-lite"/>
    </source>
</evidence>
<dbReference type="SUPFAM" id="SSF140453">
    <property type="entry name" value="EsxAB dimer-like"/>
    <property type="match status" value="1"/>
</dbReference>
<dbReference type="Proteomes" id="UP001049518">
    <property type="component" value="Chromosome"/>
</dbReference>
<dbReference type="RefSeq" id="WP_231329647.1">
    <property type="nucleotide sequence ID" value="NZ_CP059572.1"/>
</dbReference>
<accession>A0ABX8QYV9</accession>
<evidence type="ECO:0000313" key="2">
    <source>
        <dbReference type="EMBL" id="QXJ23960.1"/>
    </source>
</evidence>
<reference evidence="2" key="1">
    <citation type="submission" date="2020-07" db="EMBL/GenBank/DDBJ databases">
        <authorList>
            <person name="Tarantini F.S."/>
            <person name="Hong K.W."/>
            <person name="Chan K.G."/>
        </authorList>
    </citation>
    <scope>NUCLEOTIDE SEQUENCE</scope>
    <source>
        <strain evidence="2">32-07</strain>
    </source>
</reference>
<sequence length="415" mass="40455">MTKQNQKIRQDTIQTGGEGTGGWGMLKVWEDQFDKVKAIVDSMHPEKLDTGATTYNALAKRMNESVDLIYNQAKRMVEAWGGDDAEKAMTQMNKAYRQAQEIETKSSDTGTALATHAKQQRQWKQSYGSGSPNDSWVKDVANWGARAMAVNPVTAPSAIAGLIGNNWAADDVMDAINDGTKNSNNNFPADIRQDMPEVDPNVRNQQPYPENPPGGGPKTPKMPGGGGPGGGPGGDLPKGPGGGPEIPKGPDSPNGPNGPGGPGGGPDIPGGPGGPGGPNGPGGGPHLPGGPGSGAGGPGTDLASLPPGPGGGGGGGLGPGGGGGGLGGGPGGGLGAGGLGGGPGGGLGGGLGGGPGGLMGAGALGKGGGMSGMGMPMGAGGHGGGDGEERERSTWLTEDEDVWGGDDDTAPPVIG</sequence>
<feature type="compositionally biased region" description="Polar residues" evidence="1">
    <location>
        <begin position="120"/>
        <end position="134"/>
    </location>
</feature>
<feature type="compositionally biased region" description="Gly residues" evidence="1">
    <location>
        <begin position="364"/>
        <end position="384"/>
    </location>
</feature>
<evidence type="ECO:0000313" key="3">
    <source>
        <dbReference type="Proteomes" id="UP001049518"/>
    </source>
</evidence>
<feature type="compositionally biased region" description="Gly residues" evidence="1">
    <location>
        <begin position="223"/>
        <end position="244"/>
    </location>
</feature>
<organism evidence="2 3">
    <name type="scientific">Actinomadura graeca</name>
    <dbReference type="NCBI Taxonomy" id="2750812"/>
    <lineage>
        <taxon>Bacteria</taxon>
        <taxon>Bacillati</taxon>
        <taxon>Actinomycetota</taxon>
        <taxon>Actinomycetes</taxon>
        <taxon>Streptosporangiales</taxon>
        <taxon>Thermomonosporaceae</taxon>
        <taxon>Actinomadura</taxon>
    </lineage>
</organism>
<feature type="region of interest" description="Disordered" evidence="1">
    <location>
        <begin position="102"/>
        <end position="134"/>
    </location>
</feature>
<keyword evidence="3" id="KW-1185">Reference proteome</keyword>
<feature type="compositionally biased region" description="Acidic residues" evidence="1">
    <location>
        <begin position="397"/>
        <end position="409"/>
    </location>
</feature>
<proteinExistence type="predicted"/>
<protein>
    <recommendedName>
        <fullName evidence="4">PPE family protein</fullName>
    </recommendedName>
</protein>
<dbReference type="EMBL" id="CP059572">
    <property type="protein sequence ID" value="QXJ23960.1"/>
    <property type="molecule type" value="Genomic_DNA"/>
</dbReference>
<evidence type="ECO:0008006" key="4">
    <source>
        <dbReference type="Google" id="ProtNLM"/>
    </source>
</evidence>
<name>A0ABX8QYV9_9ACTN</name>
<dbReference type="InterPro" id="IPR036689">
    <property type="entry name" value="ESAT-6-like_sf"/>
</dbReference>
<gene>
    <name evidence="2" type="ORF">AGRA3207_005194</name>
</gene>